<organism evidence="5 6">
    <name type="scientific">Pinctada imbricata</name>
    <name type="common">Atlantic pearl-oyster</name>
    <name type="synonym">Pinctada martensii</name>
    <dbReference type="NCBI Taxonomy" id="66713"/>
    <lineage>
        <taxon>Eukaryota</taxon>
        <taxon>Metazoa</taxon>
        <taxon>Spiralia</taxon>
        <taxon>Lophotrochozoa</taxon>
        <taxon>Mollusca</taxon>
        <taxon>Bivalvia</taxon>
        <taxon>Autobranchia</taxon>
        <taxon>Pteriomorphia</taxon>
        <taxon>Pterioida</taxon>
        <taxon>Pterioidea</taxon>
        <taxon>Pteriidae</taxon>
        <taxon>Pinctada</taxon>
    </lineage>
</organism>
<name>A0AA88YWL3_PINIB</name>
<evidence type="ECO:0000256" key="4">
    <source>
        <dbReference type="ARBA" id="ARBA00023157"/>
    </source>
</evidence>
<dbReference type="GO" id="GO:0005615">
    <property type="term" value="C:extracellular space"/>
    <property type="evidence" value="ECO:0007669"/>
    <property type="project" value="TreeGrafter"/>
</dbReference>
<reference evidence="5" key="1">
    <citation type="submission" date="2019-08" db="EMBL/GenBank/DDBJ databases">
        <title>The improved chromosome-level genome for the pearl oyster Pinctada fucata martensii using PacBio sequencing and Hi-C.</title>
        <authorList>
            <person name="Zheng Z."/>
        </authorList>
    </citation>
    <scope>NUCLEOTIDE SEQUENCE</scope>
    <source>
        <strain evidence="5">ZZ-2019</strain>
        <tissue evidence="5">Adductor muscle</tissue>
    </source>
</reference>
<proteinExistence type="inferred from homology"/>
<gene>
    <name evidence="5" type="ORF">FSP39_022106</name>
</gene>
<protein>
    <submittedName>
        <fullName evidence="5">Uncharacterized protein</fullName>
    </submittedName>
</protein>
<evidence type="ECO:0000256" key="3">
    <source>
        <dbReference type="ARBA" id="ARBA00022525"/>
    </source>
</evidence>
<evidence type="ECO:0000256" key="2">
    <source>
        <dbReference type="ARBA" id="ARBA00008712"/>
    </source>
</evidence>
<sequence length="165" mass="19041">MLTRSGHLAPPLACKGMLSLVLCVSAVEIIVRIFFNSLICINKHLLTFPSSRCSDYVNDWDEPFDFQCPNHGYINGFRSVHYNNKEDRRIKFRFCNLPGICVYNCQRTGWVNNYGEEVLHTVPVAQILHGVKSIHDNYIEYVHVIDNIDIYTISYECTSNDLHLL</sequence>
<dbReference type="AlphaFoldDB" id="A0AA88YWL3"/>
<keyword evidence="3" id="KW-0964">Secreted</keyword>
<keyword evidence="6" id="KW-1185">Reference proteome</keyword>
<dbReference type="GO" id="GO:0031012">
    <property type="term" value="C:extracellular matrix"/>
    <property type="evidence" value="ECO:0007669"/>
    <property type="project" value="TreeGrafter"/>
</dbReference>
<dbReference type="InterPro" id="IPR026645">
    <property type="entry name" value="Dermatopontin"/>
</dbReference>
<dbReference type="EMBL" id="VSWD01000002">
    <property type="protein sequence ID" value="KAK3107785.1"/>
    <property type="molecule type" value="Genomic_DNA"/>
</dbReference>
<dbReference type="PANTHER" id="PTHR15040">
    <property type="entry name" value="DERMATOPONTIN-RELATED"/>
    <property type="match status" value="1"/>
</dbReference>
<comment type="similarity">
    <text evidence="2">Belongs to the dermatopontin family.</text>
</comment>
<comment type="subcellular location">
    <subcellularLocation>
        <location evidence="1">Secreted</location>
    </subcellularLocation>
</comment>
<dbReference type="Pfam" id="PF14704">
    <property type="entry name" value="DERM"/>
    <property type="match status" value="1"/>
</dbReference>
<dbReference type="PANTHER" id="PTHR15040:SF1">
    <property type="entry name" value="DERMATOPONTIN-LIKE ISOFORM X1"/>
    <property type="match status" value="1"/>
</dbReference>
<accession>A0AA88YWL3</accession>
<dbReference type="Proteomes" id="UP001186944">
    <property type="component" value="Unassembled WGS sequence"/>
</dbReference>
<evidence type="ECO:0000256" key="1">
    <source>
        <dbReference type="ARBA" id="ARBA00004613"/>
    </source>
</evidence>
<comment type="caution">
    <text evidence="5">The sequence shown here is derived from an EMBL/GenBank/DDBJ whole genome shotgun (WGS) entry which is preliminary data.</text>
</comment>
<dbReference type="GO" id="GO:0030199">
    <property type="term" value="P:collagen fibril organization"/>
    <property type="evidence" value="ECO:0007669"/>
    <property type="project" value="TreeGrafter"/>
</dbReference>
<evidence type="ECO:0000313" key="6">
    <source>
        <dbReference type="Proteomes" id="UP001186944"/>
    </source>
</evidence>
<evidence type="ECO:0000313" key="5">
    <source>
        <dbReference type="EMBL" id="KAK3107785.1"/>
    </source>
</evidence>
<keyword evidence="4" id="KW-1015">Disulfide bond</keyword>